<keyword evidence="1" id="KW-1133">Transmembrane helix</keyword>
<feature type="transmembrane region" description="Helical" evidence="1">
    <location>
        <begin position="12"/>
        <end position="35"/>
    </location>
</feature>
<feature type="domain" description="TadE-like" evidence="2">
    <location>
        <begin position="11"/>
        <end position="50"/>
    </location>
</feature>
<dbReference type="AlphaFoldDB" id="A0A317E7V3"/>
<dbReference type="InterPro" id="IPR012495">
    <property type="entry name" value="TadE-like_dom"/>
</dbReference>
<keyword evidence="4" id="KW-1185">Reference proteome</keyword>
<evidence type="ECO:0000259" key="2">
    <source>
        <dbReference type="Pfam" id="PF07811"/>
    </source>
</evidence>
<keyword evidence="1" id="KW-0812">Transmembrane</keyword>
<comment type="caution">
    <text evidence="3">The sequence shown here is derived from an EMBL/GenBank/DDBJ whole genome shotgun (WGS) entry which is preliminary data.</text>
</comment>
<evidence type="ECO:0000256" key="1">
    <source>
        <dbReference type="SAM" id="Phobius"/>
    </source>
</evidence>
<evidence type="ECO:0000313" key="3">
    <source>
        <dbReference type="EMBL" id="PWR22364.1"/>
    </source>
</evidence>
<keyword evidence="1" id="KW-0472">Membrane</keyword>
<evidence type="ECO:0000313" key="4">
    <source>
        <dbReference type="Proteomes" id="UP000246077"/>
    </source>
</evidence>
<protein>
    <recommendedName>
        <fullName evidence="2">TadE-like domain-containing protein</fullName>
    </recommendedName>
</protein>
<accession>A0A317E7V3</accession>
<organism evidence="3 4">
    <name type="scientific">Zavarzinia compransoris</name>
    <dbReference type="NCBI Taxonomy" id="1264899"/>
    <lineage>
        <taxon>Bacteria</taxon>
        <taxon>Pseudomonadati</taxon>
        <taxon>Pseudomonadota</taxon>
        <taxon>Alphaproteobacteria</taxon>
        <taxon>Rhodospirillales</taxon>
        <taxon>Zavarziniaceae</taxon>
        <taxon>Zavarzinia</taxon>
    </lineage>
</organism>
<dbReference type="Proteomes" id="UP000246077">
    <property type="component" value="Unassembled WGS sequence"/>
</dbReference>
<dbReference type="EMBL" id="QGLF01000002">
    <property type="protein sequence ID" value="PWR22364.1"/>
    <property type="molecule type" value="Genomic_DNA"/>
</dbReference>
<sequence length="133" mass="14500">MFRNLPLAERGVAMIEFAFASGIMVVMVLGILAYGEVLATYVQLKYAVGELSRQVAMGDDLTDRQARYAAAITQVNSSYGFSSGCAVFAPSPFQGEVTITGRYYLDREGCRTMPSLMLPMPSELVAHNKFSVP</sequence>
<dbReference type="Pfam" id="PF07811">
    <property type="entry name" value="TadE"/>
    <property type="match status" value="1"/>
</dbReference>
<reference evidence="4" key="1">
    <citation type="submission" date="2018-05" db="EMBL/GenBank/DDBJ databases">
        <title>Zavarzinia sp. HR-AS.</title>
        <authorList>
            <person name="Lee Y."/>
            <person name="Jeon C.O."/>
        </authorList>
    </citation>
    <scope>NUCLEOTIDE SEQUENCE [LARGE SCALE GENOMIC DNA]</scope>
    <source>
        <strain evidence="4">DSM 1231</strain>
    </source>
</reference>
<proteinExistence type="predicted"/>
<gene>
    <name evidence="3" type="ORF">DKG75_10465</name>
</gene>
<name>A0A317E7V3_9PROT</name>